<name>A0A367KVU6_RHIST</name>
<dbReference type="AlphaFoldDB" id="A0A367KVU6"/>
<proteinExistence type="predicted"/>
<evidence type="ECO:0000313" key="2">
    <source>
        <dbReference type="Proteomes" id="UP000253551"/>
    </source>
</evidence>
<reference evidence="1 2" key="1">
    <citation type="journal article" date="2018" name="G3 (Bethesda)">
        <title>Phylogenetic and Phylogenomic Definition of Rhizopus Species.</title>
        <authorList>
            <person name="Gryganskyi A.P."/>
            <person name="Golan J."/>
            <person name="Dolatabadi S."/>
            <person name="Mondo S."/>
            <person name="Robb S."/>
            <person name="Idnurm A."/>
            <person name="Muszewska A."/>
            <person name="Steczkiewicz K."/>
            <person name="Masonjones S."/>
            <person name="Liao H.L."/>
            <person name="Gajdeczka M.T."/>
            <person name="Anike F."/>
            <person name="Vuek A."/>
            <person name="Anishchenko I.M."/>
            <person name="Voigt K."/>
            <person name="de Hoog G.S."/>
            <person name="Smith M.E."/>
            <person name="Heitman J."/>
            <person name="Vilgalys R."/>
            <person name="Stajich J.E."/>
        </authorList>
    </citation>
    <scope>NUCLEOTIDE SEQUENCE [LARGE SCALE GENOMIC DNA]</scope>
    <source>
        <strain evidence="1 2">LSU 92-RS-03</strain>
    </source>
</reference>
<accession>A0A367KVU6</accession>
<sequence length="63" mass="7509">MDTTHTTHQNLTKETFCEIQRSQQDSSVNQWDLYPGARDGENFNMDQVRQRLHRINLLLHLVK</sequence>
<gene>
    <name evidence="1" type="ORF">CU098_013654</name>
</gene>
<dbReference type="EMBL" id="PJQM01000201">
    <property type="protein sequence ID" value="RCI06230.1"/>
    <property type="molecule type" value="Genomic_DNA"/>
</dbReference>
<protein>
    <submittedName>
        <fullName evidence="1">Uncharacterized protein</fullName>
    </submittedName>
</protein>
<comment type="caution">
    <text evidence="1">The sequence shown here is derived from an EMBL/GenBank/DDBJ whole genome shotgun (WGS) entry which is preliminary data.</text>
</comment>
<evidence type="ECO:0000313" key="1">
    <source>
        <dbReference type="EMBL" id="RCI06230.1"/>
    </source>
</evidence>
<keyword evidence="2" id="KW-1185">Reference proteome</keyword>
<dbReference type="Proteomes" id="UP000253551">
    <property type="component" value="Unassembled WGS sequence"/>
</dbReference>
<organism evidence="1 2">
    <name type="scientific">Rhizopus stolonifer</name>
    <name type="common">Rhizopus nigricans</name>
    <dbReference type="NCBI Taxonomy" id="4846"/>
    <lineage>
        <taxon>Eukaryota</taxon>
        <taxon>Fungi</taxon>
        <taxon>Fungi incertae sedis</taxon>
        <taxon>Mucoromycota</taxon>
        <taxon>Mucoromycotina</taxon>
        <taxon>Mucoromycetes</taxon>
        <taxon>Mucorales</taxon>
        <taxon>Mucorineae</taxon>
        <taxon>Rhizopodaceae</taxon>
        <taxon>Rhizopus</taxon>
    </lineage>
</organism>